<dbReference type="GO" id="GO:0009002">
    <property type="term" value="F:serine-type D-Ala-D-Ala carboxypeptidase activity"/>
    <property type="evidence" value="ECO:0007669"/>
    <property type="project" value="UniProtKB-EC"/>
</dbReference>
<reference evidence="5" key="2">
    <citation type="submission" date="2015-07" db="EMBL/GenBank/DDBJ databases">
        <authorList>
            <person name="Graham D.E."/>
            <person name="Giannone R.J."/>
            <person name="Gulvik C.A."/>
            <person name="Hettich R.L."/>
            <person name="Klingeman D.M."/>
            <person name="Mahan K.M."/>
            <person name="Parry R.J."/>
            <person name="Spain J.C."/>
        </authorList>
    </citation>
    <scope>NUCLEOTIDE SEQUENCE [LARGE SCALE GENOMIC DNA]</scope>
    <source>
        <strain evidence="5">ATCC 27428</strain>
    </source>
</reference>
<evidence type="ECO:0000313" key="4">
    <source>
        <dbReference type="EMBL" id="PNE33342.1"/>
    </source>
</evidence>
<evidence type="ECO:0000313" key="5">
    <source>
        <dbReference type="Proteomes" id="UP000235945"/>
    </source>
</evidence>
<protein>
    <submittedName>
        <fullName evidence="3">D-alanyl-D-alanine carboxypeptidase</fullName>
        <ecNumber evidence="3">3.4.16.4</ecNumber>
    </submittedName>
</protein>
<dbReference type="Gene3D" id="3.40.710.10">
    <property type="entry name" value="DD-peptidase/beta-lactamase superfamily"/>
    <property type="match status" value="1"/>
</dbReference>
<dbReference type="AlphaFoldDB" id="A0A2N8NX64"/>
<organism evidence="4 5">
    <name type="scientific">Streptomyces eurocidicus</name>
    <name type="common">Streptoverticillium eurocidicus</name>
    <dbReference type="NCBI Taxonomy" id="66423"/>
    <lineage>
        <taxon>Bacteria</taxon>
        <taxon>Bacillati</taxon>
        <taxon>Actinomycetota</taxon>
        <taxon>Actinomycetes</taxon>
        <taxon>Kitasatosporales</taxon>
        <taxon>Streptomycetaceae</taxon>
        <taxon>Streptomyces</taxon>
    </lineage>
</organism>
<dbReference type="InterPro" id="IPR012338">
    <property type="entry name" value="Beta-lactam/transpept-like"/>
</dbReference>
<gene>
    <name evidence="4" type="ORF">AF335_10555</name>
    <name evidence="3" type="ORF">FHS36_001252</name>
</gene>
<reference evidence="3 6" key="3">
    <citation type="submission" date="2020-08" db="EMBL/GenBank/DDBJ databases">
        <title>Genomic Encyclopedia of Type Strains, Phase III (KMG-III): the genomes of soil and plant-associated and newly described type strains.</title>
        <authorList>
            <person name="Whitman W."/>
        </authorList>
    </citation>
    <scope>NUCLEOTIDE SEQUENCE [LARGE SCALE GENOMIC DNA]</scope>
    <source>
        <strain evidence="3 6">CECT 3259</strain>
    </source>
</reference>
<dbReference type="Proteomes" id="UP000528608">
    <property type="component" value="Unassembled WGS sequence"/>
</dbReference>
<dbReference type="InterPro" id="IPR001466">
    <property type="entry name" value="Beta-lactam-related"/>
</dbReference>
<reference evidence="4" key="1">
    <citation type="submission" date="2015-07" db="EMBL/GenBank/DDBJ databases">
        <authorList>
            <person name="Noorani M."/>
        </authorList>
    </citation>
    <scope>NUCLEOTIDE SEQUENCE [LARGE SCALE GENOMIC DNA]</scope>
    <source>
        <strain evidence="4">ATCC 27428</strain>
    </source>
</reference>
<keyword evidence="3" id="KW-0645">Protease</keyword>
<sequence>MRRKGITAVAITVAAMSVAATLSSAAASSPTEPGPSAAVAERVPPNAEAIREAMAGLPSAEATAAQVRLGGKGGRWSGTSGEADIRTHRAPKGDERFRAGSITKTFTAAVVLQLAHEGKLKLDGTVQHYLPGLLPAGYPEIRISQLLNYTSGLPSAGLPADFDWQYAHRFTAWDHRELVRRAVGRPMEFTPGTRQHYSNIGYNVLGLIIEEVTGRSYEREVRDRVIEPAGLENTYSAGDDPRIRGRHTRGYQTVKAGDGSSRLVDVTEWNQSITWASGDLVTTTADLERFSSALFRGRVVPKPELKLMFTVPDVPVHNPDGDPAEDEKATHTSGLTRVEVGKTVVYGKTGGRYGYLNGFGATEDLSRTLVYSVNSTDAKSETPTAVVGRIIEAGFRE</sequence>
<dbReference type="EMBL" id="JACHJF010000003">
    <property type="protein sequence ID" value="MBB5117831.1"/>
    <property type="molecule type" value="Genomic_DNA"/>
</dbReference>
<keyword evidence="5" id="KW-1185">Reference proteome</keyword>
<keyword evidence="3" id="KW-0121">Carboxypeptidase</keyword>
<dbReference type="OrthoDB" id="5177574at2"/>
<comment type="caution">
    <text evidence="4">The sequence shown here is derived from an EMBL/GenBank/DDBJ whole genome shotgun (WGS) entry which is preliminary data.</text>
</comment>
<evidence type="ECO:0000313" key="6">
    <source>
        <dbReference type="Proteomes" id="UP000528608"/>
    </source>
</evidence>
<feature type="signal peptide" evidence="1">
    <location>
        <begin position="1"/>
        <end position="19"/>
    </location>
</feature>
<feature type="chain" id="PRO_5042698160" evidence="1">
    <location>
        <begin position="20"/>
        <end position="397"/>
    </location>
</feature>
<accession>A0A2N8NX64</accession>
<proteinExistence type="predicted"/>
<keyword evidence="3" id="KW-0378">Hydrolase</keyword>
<evidence type="ECO:0000259" key="2">
    <source>
        <dbReference type="Pfam" id="PF00144"/>
    </source>
</evidence>
<name>A0A2N8NX64_STREU</name>
<feature type="domain" description="Beta-lactamase-related" evidence="2">
    <location>
        <begin position="65"/>
        <end position="378"/>
    </location>
</feature>
<dbReference type="Pfam" id="PF00144">
    <property type="entry name" value="Beta-lactamase"/>
    <property type="match status" value="1"/>
</dbReference>
<keyword evidence="1" id="KW-0732">Signal</keyword>
<dbReference type="EC" id="3.4.16.4" evidence="3"/>
<evidence type="ECO:0000313" key="3">
    <source>
        <dbReference type="EMBL" id="MBB5117831.1"/>
    </source>
</evidence>
<dbReference type="InterPro" id="IPR050491">
    <property type="entry name" value="AmpC-like"/>
</dbReference>
<evidence type="ECO:0000256" key="1">
    <source>
        <dbReference type="SAM" id="SignalP"/>
    </source>
</evidence>
<dbReference type="PANTHER" id="PTHR46825:SF7">
    <property type="entry name" value="D-ALANYL-D-ALANINE CARBOXYPEPTIDASE"/>
    <property type="match status" value="1"/>
</dbReference>
<dbReference type="Proteomes" id="UP000235945">
    <property type="component" value="Unassembled WGS sequence"/>
</dbReference>
<dbReference type="SUPFAM" id="SSF56601">
    <property type="entry name" value="beta-lactamase/transpeptidase-like"/>
    <property type="match status" value="1"/>
</dbReference>
<dbReference type="EMBL" id="LGUI01000003">
    <property type="protein sequence ID" value="PNE33342.1"/>
    <property type="molecule type" value="Genomic_DNA"/>
</dbReference>
<dbReference type="PANTHER" id="PTHR46825">
    <property type="entry name" value="D-ALANYL-D-ALANINE-CARBOXYPEPTIDASE/ENDOPEPTIDASE AMPH"/>
    <property type="match status" value="1"/>
</dbReference>
<dbReference type="RefSeq" id="WP_102918121.1">
    <property type="nucleotide sequence ID" value="NZ_JACHJF010000003.1"/>
</dbReference>